<gene>
    <name evidence="4" type="primary">LOC111104710</name>
</gene>
<accession>A0A8B8ATJ5</accession>
<dbReference type="Pfam" id="PF24748">
    <property type="entry name" value="Galaxin_repeat"/>
    <property type="match status" value="2"/>
</dbReference>
<sequence length="569" mass="64752">MTLRYWVFSIFFCLLGCTGKLTVQADICLSKDGSRSREYNTETHLCCGGVVQERFNSKREERGCCGDLQLFNRLEEICCKPDIVRDRYIQSGENRGKEQICCGKEIFHVDADATTRGCCGNHFSKEDGCCNQTTPFNSTTSYCVKDHVVPLGYDICNEKQYDTRKQICCADLVLHNSSSHWNTTRCCGTDIYDKRKKQCCMGKIQPRGSGHCCGKDLYNIGNELCCRNKIFHSDGFLQCCGGSTYNVSHQECCQGNGASKAIPKEAEMLCCRGVVHNINNVPNSRCCGNQTYSPLTNLCCNNDVIIKKDSTNHTICCGREAMSFHSCERDSGHFCGREAFHIKRDLCCNNKLHKNAKKRGIRCCLPGTDKFDPRSEICEFGGVKTKAETRNNQPSLPIPGPQRRELRPTQIATGICSICSDAWTNRDVRRRILDKSLDICRENGYLLTVKHFEVSEIANKTWMDVTMKRNIFKTNANKTDIILELPCKCSSLMKQSRKRILLLTDLKFQNPPKSFHLGDSDAIVPRRKKILNMIRERFRNCDNYIVRNIRKIVFEDRIKKIISESKNKA</sequence>
<evidence type="ECO:0000256" key="1">
    <source>
        <dbReference type="SAM" id="SignalP"/>
    </source>
</evidence>
<dbReference type="InterPro" id="IPR055284">
    <property type="entry name" value="Galaxin-like"/>
</dbReference>
<dbReference type="PANTHER" id="PTHR34490:SF1">
    <property type="entry name" value="GALAXIN-LIKE"/>
    <property type="match status" value="1"/>
</dbReference>
<protein>
    <submittedName>
        <fullName evidence="4">Uncharacterized protein LOC111104710 isoform X1</fullName>
    </submittedName>
</protein>
<dbReference type="PANTHER" id="PTHR34490">
    <property type="entry name" value="PROTEIN CBG12054-RELATED"/>
    <property type="match status" value="1"/>
</dbReference>
<proteinExistence type="predicted"/>
<keyword evidence="3" id="KW-1185">Reference proteome</keyword>
<name>A0A8B8ATJ5_CRAVI</name>
<dbReference type="InterPro" id="IPR056601">
    <property type="entry name" value="Galaxin_dom"/>
</dbReference>
<dbReference type="KEGG" id="cvn:111104710"/>
<dbReference type="AlphaFoldDB" id="A0A8B8ATJ5"/>
<feature type="domain" description="Galaxin-like repeats" evidence="2">
    <location>
        <begin position="129"/>
        <end position="255"/>
    </location>
</feature>
<reference evidence="4" key="1">
    <citation type="submission" date="2025-08" db="UniProtKB">
        <authorList>
            <consortium name="RefSeq"/>
        </authorList>
    </citation>
    <scope>IDENTIFICATION</scope>
    <source>
        <tissue evidence="4">Whole sample</tissue>
    </source>
</reference>
<dbReference type="GeneID" id="111104710"/>
<dbReference type="RefSeq" id="XP_022294505.1">
    <property type="nucleotide sequence ID" value="XM_022438797.1"/>
</dbReference>
<evidence type="ECO:0000259" key="2">
    <source>
        <dbReference type="Pfam" id="PF24748"/>
    </source>
</evidence>
<feature type="chain" id="PRO_5034837224" evidence="1">
    <location>
        <begin position="26"/>
        <end position="569"/>
    </location>
</feature>
<dbReference type="OrthoDB" id="6103064at2759"/>
<dbReference type="Proteomes" id="UP000694844">
    <property type="component" value="Chromosome 7"/>
</dbReference>
<organism evidence="3 4">
    <name type="scientific">Crassostrea virginica</name>
    <name type="common">Eastern oyster</name>
    <dbReference type="NCBI Taxonomy" id="6565"/>
    <lineage>
        <taxon>Eukaryota</taxon>
        <taxon>Metazoa</taxon>
        <taxon>Spiralia</taxon>
        <taxon>Lophotrochozoa</taxon>
        <taxon>Mollusca</taxon>
        <taxon>Bivalvia</taxon>
        <taxon>Autobranchia</taxon>
        <taxon>Pteriomorphia</taxon>
        <taxon>Ostreida</taxon>
        <taxon>Ostreoidea</taxon>
        <taxon>Ostreidae</taxon>
        <taxon>Crassostrea</taxon>
    </lineage>
</organism>
<evidence type="ECO:0000313" key="4">
    <source>
        <dbReference type="RefSeq" id="XP_022294505.1"/>
    </source>
</evidence>
<keyword evidence="1" id="KW-0732">Signal</keyword>
<evidence type="ECO:0000313" key="3">
    <source>
        <dbReference type="Proteomes" id="UP000694844"/>
    </source>
</evidence>
<feature type="domain" description="Galaxin-like repeats" evidence="2">
    <location>
        <begin position="267"/>
        <end position="322"/>
    </location>
</feature>
<feature type="signal peptide" evidence="1">
    <location>
        <begin position="1"/>
        <end position="25"/>
    </location>
</feature>